<protein>
    <submittedName>
        <fullName evidence="1">Uncharacterized protein</fullName>
    </submittedName>
</protein>
<dbReference type="AlphaFoldDB" id="B0XND4"/>
<organism evidence="1 2">
    <name type="scientific">Aspergillus fumigatus (strain CBS 144.89 / FGSC A1163 / CEA10)</name>
    <name type="common">Neosartorya fumigata</name>
    <dbReference type="NCBI Taxonomy" id="451804"/>
    <lineage>
        <taxon>Eukaryota</taxon>
        <taxon>Fungi</taxon>
        <taxon>Dikarya</taxon>
        <taxon>Ascomycota</taxon>
        <taxon>Pezizomycotina</taxon>
        <taxon>Eurotiomycetes</taxon>
        <taxon>Eurotiomycetidae</taxon>
        <taxon>Eurotiales</taxon>
        <taxon>Aspergillaceae</taxon>
        <taxon>Aspergillus</taxon>
        <taxon>Aspergillus subgen. Fumigati</taxon>
    </lineage>
</organism>
<evidence type="ECO:0000313" key="1">
    <source>
        <dbReference type="EMBL" id="EDP55759.1"/>
    </source>
</evidence>
<proteinExistence type="predicted"/>
<accession>B0XND4</accession>
<evidence type="ECO:0000313" key="2">
    <source>
        <dbReference type="Proteomes" id="UP000001699"/>
    </source>
</evidence>
<dbReference type="VEuPathDB" id="FungiDB:AFUB_004550"/>
<dbReference type="HOGENOM" id="CLU_1959096_0_0_1"/>
<name>B0XND4_ASPFC</name>
<dbReference type="EMBL" id="DS499594">
    <property type="protein sequence ID" value="EDP55759.1"/>
    <property type="molecule type" value="Genomic_DNA"/>
</dbReference>
<dbReference type="Proteomes" id="UP000001699">
    <property type="component" value="Unassembled WGS sequence"/>
</dbReference>
<sequence length="128" mass="14281">MLLPNDAGIVWENMVREMEMAWAYDIYSSADRRVRDTHYVPDLELNQHCQGGQDLNTTHQNKAESYLGRLIYAKNQIAPFNEVNTRGNAESSTAVATIHIAGDDILKDCGLGRDAASTNTHTVHIIHS</sequence>
<reference evidence="1 2" key="1">
    <citation type="journal article" date="2008" name="PLoS Genet.">
        <title>Genomic islands in the pathogenic filamentous fungus Aspergillus fumigatus.</title>
        <authorList>
            <person name="Fedorova N.D."/>
            <person name="Khaldi N."/>
            <person name="Joardar V.S."/>
            <person name="Maiti R."/>
            <person name="Amedeo P."/>
            <person name="Anderson M.J."/>
            <person name="Crabtree J."/>
            <person name="Silva J.C."/>
            <person name="Badger J.H."/>
            <person name="Albarraq A."/>
            <person name="Angiuoli S."/>
            <person name="Bussey H."/>
            <person name="Bowyer P."/>
            <person name="Cotty P.J."/>
            <person name="Dyer P.S."/>
            <person name="Egan A."/>
            <person name="Galens K."/>
            <person name="Fraser-Liggett C.M."/>
            <person name="Haas B.J."/>
            <person name="Inman J.M."/>
            <person name="Kent R."/>
            <person name="Lemieux S."/>
            <person name="Malavazi I."/>
            <person name="Orvis J."/>
            <person name="Roemer T."/>
            <person name="Ronning C.M."/>
            <person name="Sundaram J.P."/>
            <person name="Sutton G."/>
            <person name="Turner G."/>
            <person name="Venter J.C."/>
            <person name="White O.R."/>
            <person name="Whitty B.R."/>
            <person name="Youngman P."/>
            <person name="Wolfe K.H."/>
            <person name="Goldman G.H."/>
            <person name="Wortman J.R."/>
            <person name="Jiang B."/>
            <person name="Denning D.W."/>
            <person name="Nierman W.C."/>
        </authorList>
    </citation>
    <scope>NUCLEOTIDE SEQUENCE [LARGE SCALE GENOMIC DNA]</scope>
    <source>
        <strain evidence="2">CBS 144.89 / FGSC A1163 / CEA10</strain>
    </source>
</reference>
<gene>
    <name evidence="1" type="ORF">AFUB_004550</name>
</gene>
<keyword evidence="2" id="KW-1185">Reference proteome</keyword>